<gene>
    <name evidence="5" type="ORF">SJ2017_2307</name>
</gene>
<proteinExistence type="predicted"/>
<dbReference type="CDD" id="cd01392">
    <property type="entry name" value="HTH_LacI"/>
    <property type="match status" value="1"/>
</dbReference>
<keyword evidence="2" id="KW-0238">DNA-binding</keyword>
<dbReference type="PROSITE" id="PS50932">
    <property type="entry name" value="HTH_LACI_2"/>
    <property type="match status" value="1"/>
</dbReference>
<reference evidence="5 6" key="1">
    <citation type="submission" date="2017-03" db="EMBL/GenBank/DDBJ databases">
        <title>Genome sequencing of Shewanella japonica KCTC 22435.</title>
        <authorList>
            <person name="Kim K.M."/>
        </authorList>
    </citation>
    <scope>NUCLEOTIDE SEQUENCE [LARGE SCALE GENOMIC DNA]</scope>
    <source>
        <strain evidence="5 6">KCTC 22435</strain>
    </source>
</reference>
<dbReference type="PANTHER" id="PTHR30146">
    <property type="entry name" value="LACI-RELATED TRANSCRIPTIONAL REPRESSOR"/>
    <property type="match status" value="1"/>
</dbReference>
<dbReference type="PANTHER" id="PTHR30146:SF109">
    <property type="entry name" value="HTH-TYPE TRANSCRIPTIONAL REGULATOR GALS"/>
    <property type="match status" value="1"/>
</dbReference>
<evidence type="ECO:0000313" key="5">
    <source>
        <dbReference type="EMBL" id="ARD22597.1"/>
    </source>
</evidence>
<sequence length="332" mass="36065">MSKATIKDIARAANVSVATVSRVVNNGPKVGAKTRERIQHLISTMGYQPNINARSLVMKKAATIGVVIPDVADPFFAALANGIDQIARENKVQLLISTGQVSAESEMKAITSLMQQRCESIVIHSKKIPDETLIALFNDNPKFVLIDRYIEAISHRCIWLDNHIGGQKAADYFSELNHSNIACVNSNLDIDDPKERLAGFQRGLASHGLTLNDKLITYASPSLQGGEQAAQDLLKQNTPFSAIFVYNDAMAIGVISTLEDKGLSVPNDVSVIGFDDVLLSRYSRPKLTTLRYPIDSMAKNAALLALSANINPTAQSSSYSPELVIRESTQAL</sequence>
<dbReference type="InterPro" id="IPR028082">
    <property type="entry name" value="Peripla_BP_I"/>
</dbReference>
<protein>
    <submittedName>
        <fullName evidence="5">Transcriptional regulator</fullName>
    </submittedName>
</protein>
<evidence type="ECO:0000256" key="3">
    <source>
        <dbReference type="ARBA" id="ARBA00023163"/>
    </source>
</evidence>
<dbReference type="InterPro" id="IPR010982">
    <property type="entry name" value="Lambda_DNA-bd_dom_sf"/>
</dbReference>
<dbReference type="PRINTS" id="PR00036">
    <property type="entry name" value="HTHLACI"/>
</dbReference>
<dbReference type="SUPFAM" id="SSF47413">
    <property type="entry name" value="lambda repressor-like DNA-binding domains"/>
    <property type="match status" value="1"/>
</dbReference>
<organism evidence="5 6">
    <name type="scientific">Shewanella japonica</name>
    <dbReference type="NCBI Taxonomy" id="93973"/>
    <lineage>
        <taxon>Bacteria</taxon>
        <taxon>Pseudomonadati</taxon>
        <taxon>Pseudomonadota</taxon>
        <taxon>Gammaproteobacteria</taxon>
        <taxon>Alteromonadales</taxon>
        <taxon>Shewanellaceae</taxon>
        <taxon>Shewanella</taxon>
    </lineage>
</organism>
<feature type="domain" description="HTH lacI-type" evidence="4">
    <location>
        <begin position="4"/>
        <end position="58"/>
    </location>
</feature>
<evidence type="ECO:0000313" key="6">
    <source>
        <dbReference type="Proteomes" id="UP000191820"/>
    </source>
</evidence>
<evidence type="ECO:0000256" key="1">
    <source>
        <dbReference type="ARBA" id="ARBA00023015"/>
    </source>
</evidence>
<evidence type="ECO:0000256" key="2">
    <source>
        <dbReference type="ARBA" id="ARBA00023125"/>
    </source>
</evidence>
<dbReference type="SMART" id="SM00354">
    <property type="entry name" value="HTH_LACI"/>
    <property type="match status" value="1"/>
</dbReference>
<dbReference type="InterPro" id="IPR046335">
    <property type="entry name" value="LacI/GalR-like_sensor"/>
</dbReference>
<dbReference type="Gene3D" id="1.10.260.40">
    <property type="entry name" value="lambda repressor-like DNA-binding domains"/>
    <property type="match status" value="1"/>
</dbReference>
<dbReference type="SUPFAM" id="SSF53822">
    <property type="entry name" value="Periplasmic binding protein-like I"/>
    <property type="match status" value="1"/>
</dbReference>
<dbReference type="Gene3D" id="3.40.50.2300">
    <property type="match status" value="2"/>
</dbReference>
<evidence type="ECO:0000259" key="4">
    <source>
        <dbReference type="PROSITE" id="PS50932"/>
    </source>
</evidence>
<dbReference type="InterPro" id="IPR000843">
    <property type="entry name" value="HTH_LacI"/>
</dbReference>
<keyword evidence="1" id="KW-0805">Transcription regulation</keyword>
<dbReference type="Pfam" id="PF00356">
    <property type="entry name" value="LacI"/>
    <property type="match status" value="1"/>
</dbReference>
<dbReference type="Proteomes" id="UP000191820">
    <property type="component" value="Chromosome"/>
</dbReference>
<dbReference type="Pfam" id="PF13377">
    <property type="entry name" value="Peripla_BP_3"/>
    <property type="match status" value="1"/>
</dbReference>
<name>A0ABN4YHE9_9GAMM</name>
<keyword evidence="3" id="KW-0804">Transcription</keyword>
<dbReference type="EMBL" id="CP020472">
    <property type="protein sequence ID" value="ARD22597.1"/>
    <property type="molecule type" value="Genomic_DNA"/>
</dbReference>
<dbReference type="RefSeq" id="WP_080915881.1">
    <property type="nucleotide sequence ID" value="NZ_CP020472.1"/>
</dbReference>
<dbReference type="PROSITE" id="PS00356">
    <property type="entry name" value="HTH_LACI_1"/>
    <property type="match status" value="1"/>
</dbReference>
<accession>A0ABN4YHE9</accession>
<keyword evidence="6" id="KW-1185">Reference proteome</keyword>
<dbReference type="CDD" id="cd06270">
    <property type="entry name" value="PBP1_GalS-like"/>
    <property type="match status" value="1"/>
</dbReference>